<dbReference type="SUPFAM" id="SSF53649">
    <property type="entry name" value="Alkaline phosphatase-like"/>
    <property type="match status" value="1"/>
</dbReference>
<dbReference type="InterPro" id="IPR017850">
    <property type="entry name" value="Alkaline_phosphatase_core_sf"/>
</dbReference>
<sequence>MACLYSRDVCRDRIPITRLASPSTTLTPLEHAGLDFTPPVTQDPNMTLSRRRFNTAAGIGLGSLMVSAPSLVSRCSAAAIEVPHVPPRIKRVIFLFMHGGPSHIDTFDYKPMLAKQDGKPLPFALPPNIDAAPTLMNGPWKFKKRGESGLWVSDLLPHMASEIDSMCVIRSMHTKGQSHGQAVSMVNTGSDNLVRPSVGAWISYALGSGHPDLPAHVAISPATAHGGPRNYGAAFLPAMHQATVIGRNGRFGDGKIPFLDSREDEASLRDRFDLIQAMNQRHLARSGADREIEGAIEAVDLASRMRNAAPEAMNLNNESAATLRDYGIGEKTTDSYGRGCLLARRLAEAGVRFISVSSGQVWDQHGNLEDGHNKNAAATDLPIAALIRDLKRRGLWDETLVVWGGEFGRTPVVQGKNGRDHNPQGFTMVLSGGGVKSGFAYGETDDFGYYARTDRVHMHDLHATLLHLLGIDHTRLTYPYAGRDFRLTDVAGRVVEEILV</sequence>
<name>A0A5C6CRX2_9BACT</name>
<evidence type="ECO:0000313" key="1">
    <source>
        <dbReference type="EMBL" id="TWU27138.1"/>
    </source>
</evidence>
<evidence type="ECO:0008006" key="3">
    <source>
        <dbReference type="Google" id="ProtNLM"/>
    </source>
</evidence>
<proteinExistence type="predicted"/>
<protein>
    <recommendedName>
        <fullName evidence="3">Sulfatase</fullName>
    </recommendedName>
</protein>
<dbReference type="EMBL" id="SJPT01000001">
    <property type="protein sequence ID" value="TWU27138.1"/>
    <property type="molecule type" value="Genomic_DNA"/>
</dbReference>
<accession>A0A5C6CRX2</accession>
<dbReference type="AlphaFoldDB" id="A0A5C6CRX2"/>
<dbReference type="PANTHER" id="PTHR43737">
    <property type="entry name" value="BLL7424 PROTEIN"/>
    <property type="match status" value="1"/>
</dbReference>
<organism evidence="1 2">
    <name type="scientific">Novipirellula galeiformis</name>
    <dbReference type="NCBI Taxonomy" id="2528004"/>
    <lineage>
        <taxon>Bacteria</taxon>
        <taxon>Pseudomonadati</taxon>
        <taxon>Planctomycetota</taxon>
        <taxon>Planctomycetia</taxon>
        <taxon>Pirellulales</taxon>
        <taxon>Pirellulaceae</taxon>
        <taxon>Novipirellula</taxon>
    </lineage>
</organism>
<comment type="caution">
    <text evidence="1">The sequence shown here is derived from an EMBL/GenBank/DDBJ whole genome shotgun (WGS) entry which is preliminary data.</text>
</comment>
<dbReference type="PANTHER" id="PTHR43737:SF1">
    <property type="entry name" value="DUF1501 DOMAIN-CONTAINING PROTEIN"/>
    <property type="match status" value="1"/>
</dbReference>
<evidence type="ECO:0000313" key="2">
    <source>
        <dbReference type="Proteomes" id="UP000316304"/>
    </source>
</evidence>
<dbReference type="Pfam" id="PF07394">
    <property type="entry name" value="DUF1501"/>
    <property type="match status" value="1"/>
</dbReference>
<keyword evidence="2" id="KW-1185">Reference proteome</keyword>
<reference evidence="1 2" key="1">
    <citation type="submission" date="2019-02" db="EMBL/GenBank/DDBJ databases">
        <title>Deep-cultivation of Planctomycetes and their phenomic and genomic characterization uncovers novel biology.</title>
        <authorList>
            <person name="Wiegand S."/>
            <person name="Jogler M."/>
            <person name="Boedeker C."/>
            <person name="Pinto D."/>
            <person name="Vollmers J."/>
            <person name="Rivas-Marin E."/>
            <person name="Kohn T."/>
            <person name="Peeters S.H."/>
            <person name="Heuer A."/>
            <person name="Rast P."/>
            <person name="Oberbeckmann S."/>
            <person name="Bunk B."/>
            <person name="Jeske O."/>
            <person name="Meyerdierks A."/>
            <person name="Storesund J.E."/>
            <person name="Kallscheuer N."/>
            <person name="Luecker S."/>
            <person name="Lage O.M."/>
            <person name="Pohl T."/>
            <person name="Merkel B.J."/>
            <person name="Hornburger P."/>
            <person name="Mueller R.-W."/>
            <person name="Bruemmer F."/>
            <person name="Labrenz M."/>
            <person name="Spormann A.M."/>
            <person name="Op Den Camp H."/>
            <person name="Overmann J."/>
            <person name="Amann R."/>
            <person name="Jetten M.S.M."/>
            <person name="Mascher T."/>
            <person name="Medema M.H."/>
            <person name="Devos D.P."/>
            <person name="Kaster A.-K."/>
            <person name="Ovreas L."/>
            <person name="Rohde M."/>
            <person name="Galperin M.Y."/>
            <person name="Jogler C."/>
        </authorList>
    </citation>
    <scope>NUCLEOTIDE SEQUENCE [LARGE SCALE GENOMIC DNA]</scope>
    <source>
        <strain evidence="1 2">Pla52o</strain>
    </source>
</reference>
<dbReference type="Proteomes" id="UP000316304">
    <property type="component" value="Unassembled WGS sequence"/>
</dbReference>
<gene>
    <name evidence="1" type="ORF">Pla52o_09980</name>
</gene>
<dbReference type="InterPro" id="IPR010869">
    <property type="entry name" value="DUF1501"/>
</dbReference>
<dbReference type="Gene3D" id="3.40.720.10">
    <property type="entry name" value="Alkaline Phosphatase, subunit A"/>
    <property type="match status" value="1"/>
</dbReference>